<comment type="similarity">
    <text evidence="1">Belongs to the LysR transcriptional regulatory family.</text>
</comment>
<evidence type="ECO:0000313" key="7">
    <source>
        <dbReference type="Proteomes" id="UP000298325"/>
    </source>
</evidence>
<dbReference type="PRINTS" id="PR00039">
    <property type="entry name" value="HTHLYSR"/>
</dbReference>
<dbReference type="InterPro" id="IPR058163">
    <property type="entry name" value="LysR-type_TF_proteobact-type"/>
</dbReference>
<dbReference type="Gene3D" id="1.10.10.10">
    <property type="entry name" value="Winged helix-like DNA-binding domain superfamily/Winged helix DNA-binding domain"/>
    <property type="match status" value="1"/>
</dbReference>
<dbReference type="AlphaFoldDB" id="A0A4Z1C5F1"/>
<evidence type="ECO:0000256" key="4">
    <source>
        <dbReference type="ARBA" id="ARBA00023163"/>
    </source>
</evidence>
<dbReference type="GO" id="GO:0006351">
    <property type="term" value="P:DNA-templated transcription"/>
    <property type="evidence" value="ECO:0007669"/>
    <property type="project" value="TreeGrafter"/>
</dbReference>
<accession>A0A4Z1C5F1</accession>
<dbReference type="Proteomes" id="UP000298325">
    <property type="component" value="Unassembled WGS sequence"/>
</dbReference>
<dbReference type="InterPro" id="IPR000847">
    <property type="entry name" value="LysR_HTH_N"/>
</dbReference>
<sequence>MQRLPPLRGLQVFRHAAKDLSFKAAAEALNISNAAVSSHIRGLEEFLGFKLFHRLTREVRLTPEGSRLSGFVETGFQELERGLAMFAPNSDPTNLKVATLPSFANRWLMPKISQFQANYPNLKISIMPGFDLVDFQGDGVDLAIRYGKGEYPGLETRVLMEESLVIVCHPSLIGDQPVTKADLAQLPWLIDESIDMQGSWIEFQDALGIDIPDASVKLAVTEASAQVEAVLAGRGLSLVRHSLVADMLESGLLICPLDFSITAEYQYYLVAPEAKFRTEKVRAFVSWITRKVEN</sequence>
<feature type="domain" description="HTH lysR-type" evidence="5">
    <location>
        <begin position="5"/>
        <end position="62"/>
    </location>
</feature>
<organism evidence="6 7">
    <name type="scientific">Marinobacter confluentis</name>
    <dbReference type="NCBI Taxonomy" id="1697557"/>
    <lineage>
        <taxon>Bacteria</taxon>
        <taxon>Pseudomonadati</taxon>
        <taxon>Pseudomonadota</taxon>
        <taxon>Gammaproteobacteria</taxon>
        <taxon>Pseudomonadales</taxon>
        <taxon>Marinobacteraceae</taxon>
        <taxon>Marinobacter</taxon>
    </lineage>
</organism>
<gene>
    <name evidence="6" type="ORF">E5Q11_03965</name>
</gene>
<dbReference type="SUPFAM" id="SSF46785">
    <property type="entry name" value="Winged helix' DNA-binding domain"/>
    <property type="match status" value="1"/>
</dbReference>
<dbReference type="SUPFAM" id="SSF53850">
    <property type="entry name" value="Periplasmic binding protein-like II"/>
    <property type="match status" value="1"/>
</dbReference>
<dbReference type="InterPro" id="IPR036390">
    <property type="entry name" value="WH_DNA-bd_sf"/>
</dbReference>
<dbReference type="PROSITE" id="PS50931">
    <property type="entry name" value="HTH_LYSR"/>
    <property type="match status" value="1"/>
</dbReference>
<dbReference type="EMBL" id="SRPF01000001">
    <property type="protein sequence ID" value="TGN41691.1"/>
    <property type="molecule type" value="Genomic_DNA"/>
</dbReference>
<dbReference type="PANTHER" id="PTHR30537:SF26">
    <property type="entry name" value="GLYCINE CLEAVAGE SYSTEM TRANSCRIPTIONAL ACTIVATOR"/>
    <property type="match status" value="1"/>
</dbReference>
<comment type="caution">
    <text evidence="6">The sequence shown here is derived from an EMBL/GenBank/DDBJ whole genome shotgun (WGS) entry which is preliminary data.</text>
</comment>
<keyword evidence="7" id="KW-1185">Reference proteome</keyword>
<dbReference type="GO" id="GO:0003700">
    <property type="term" value="F:DNA-binding transcription factor activity"/>
    <property type="evidence" value="ECO:0007669"/>
    <property type="project" value="InterPro"/>
</dbReference>
<proteinExistence type="inferred from homology"/>
<dbReference type="GO" id="GO:0043565">
    <property type="term" value="F:sequence-specific DNA binding"/>
    <property type="evidence" value="ECO:0007669"/>
    <property type="project" value="TreeGrafter"/>
</dbReference>
<dbReference type="CDD" id="cd08432">
    <property type="entry name" value="PBP2_GcdR_TrpI_HvrB_AmpR_like"/>
    <property type="match status" value="1"/>
</dbReference>
<keyword evidence="2" id="KW-0805">Transcription regulation</keyword>
<protein>
    <submittedName>
        <fullName evidence="6">LysR family transcriptional regulator</fullName>
    </submittedName>
</protein>
<dbReference type="Pfam" id="PF03466">
    <property type="entry name" value="LysR_substrate"/>
    <property type="match status" value="1"/>
</dbReference>
<dbReference type="RefSeq" id="WP_135802076.1">
    <property type="nucleotide sequence ID" value="NZ_SRPF01000001.1"/>
</dbReference>
<dbReference type="Pfam" id="PF00126">
    <property type="entry name" value="HTH_1"/>
    <property type="match status" value="1"/>
</dbReference>
<name>A0A4Z1C5F1_9GAMM</name>
<dbReference type="PANTHER" id="PTHR30537">
    <property type="entry name" value="HTH-TYPE TRANSCRIPTIONAL REGULATOR"/>
    <property type="match status" value="1"/>
</dbReference>
<evidence type="ECO:0000259" key="5">
    <source>
        <dbReference type="PROSITE" id="PS50931"/>
    </source>
</evidence>
<dbReference type="OrthoDB" id="5877876at2"/>
<keyword evidence="3" id="KW-0238">DNA-binding</keyword>
<dbReference type="InterPro" id="IPR036388">
    <property type="entry name" value="WH-like_DNA-bd_sf"/>
</dbReference>
<evidence type="ECO:0000256" key="2">
    <source>
        <dbReference type="ARBA" id="ARBA00023015"/>
    </source>
</evidence>
<evidence type="ECO:0000313" key="6">
    <source>
        <dbReference type="EMBL" id="TGN41691.1"/>
    </source>
</evidence>
<reference evidence="6 7" key="1">
    <citation type="submission" date="2019-04" db="EMBL/GenBank/DDBJ databases">
        <authorList>
            <person name="Park S."/>
            <person name="Yoon J.-H."/>
        </authorList>
    </citation>
    <scope>NUCLEOTIDE SEQUENCE [LARGE SCALE GENOMIC DNA]</scope>
    <source>
        <strain evidence="6 7">HJM-18</strain>
    </source>
</reference>
<evidence type="ECO:0000256" key="1">
    <source>
        <dbReference type="ARBA" id="ARBA00009437"/>
    </source>
</evidence>
<dbReference type="InterPro" id="IPR005119">
    <property type="entry name" value="LysR_subst-bd"/>
</dbReference>
<dbReference type="Gene3D" id="3.40.190.10">
    <property type="entry name" value="Periplasmic binding protein-like II"/>
    <property type="match status" value="2"/>
</dbReference>
<evidence type="ECO:0000256" key="3">
    <source>
        <dbReference type="ARBA" id="ARBA00023125"/>
    </source>
</evidence>
<keyword evidence="4" id="KW-0804">Transcription</keyword>